<dbReference type="Proteomes" id="UP000175968">
    <property type="component" value="Chromosome"/>
</dbReference>
<accession>A0AAC9I7R7</accession>
<organism evidence="1 2">
    <name type="scientific">Flavobacterium gilvum</name>
    <dbReference type="NCBI Taxonomy" id="1492737"/>
    <lineage>
        <taxon>Bacteria</taxon>
        <taxon>Pseudomonadati</taxon>
        <taxon>Bacteroidota</taxon>
        <taxon>Flavobacteriia</taxon>
        <taxon>Flavobacteriales</taxon>
        <taxon>Flavobacteriaceae</taxon>
        <taxon>Flavobacterium</taxon>
    </lineage>
</organism>
<dbReference type="AlphaFoldDB" id="A0AAC9I7R7"/>
<dbReference type="EMBL" id="CP017479">
    <property type="protein sequence ID" value="AOW11422.1"/>
    <property type="molecule type" value="Genomic_DNA"/>
</dbReference>
<evidence type="ECO:0000313" key="2">
    <source>
        <dbReference type="Proteomes" id="UP000175968"/>
    </source>
</evidence>
<proteinExistence type="predicted"/>
<reference evidence="1 2" key="1">
    <citation type="submission" date="2016-10" db="EMBL/GenBank/DDBJ databases">
        <title>Flavobacterium gilvum sp. nov., isolated from stream water.</title>
        <authorList>
            <person name="Shin S.-K."/>
            <person name="Cho Y.-J."/>
            <person name="Yi H."/>
        </authorList>
    </citation>
    <scope>NUCLEOTIDE SEQUENCE [LARGE SCALE GENOMIC DNA]</scope>
    <source>
        <strain evidence="1 2">EM1308</strain>
    </source>
</reference>
<name>A0AAC9I7R7_9FLAO</name>
<dbReference type="KEGG" id="fgl:EM308_14605"/>
<keyword evidence="2" id="KW-1185">Reference proteome</keyword>
<evidence type="ECO:0000313" key="1">
    <source>
        <dbReference type="EMBL" id="AOW11422.1"/>
    </source>
</evidence>
<protein>
    <submittedName>
        <fullName evidence="1">Uncharacterized protein</fullName>
    </submittedName>
</protein>
<gene>
    <name evidence="1" type="ORF">EM308_14605</name>
</gene>
<sequence>MCLFLLVGGQELHADTSSVAIKDFSSFTLIKKEQIKHKKVEPGSLLIEEVGVDLDEEFHRSDDVNGGINKLIPVRHSLLDNWYLTFSDKFLFKNSTKEFEFFTPNCGYFSPIYLRIGVLRI</sequence>